<sequence>MSNPNKTVYKKNDLVFAKVRGYTPWPALIENCVDGADKYLVHFYGTHNKGNIKGAKNLFPYVEYKDKFATEKNLRRVSYARALKEIERDSAGPSDLDSGKSDDGDNTNNSPDHPDINIDPPQESNNEPNIVNSVPESQDEDVQPVPPEQTTPVDFERELVERKLLSGSPASGPGNPMPEWRDLSKSDEGLTDQILVAGIDTDSTESTKQKKDRQRQLNYDAWVQLKDKEKKQKILAERRESERLERANKERMEESHRMVGEWNLKKEQQIHEERHKKPFVIPQKYRATYVRCPRETPEERRERIQALARLNHIKAQRLARQREEQQKLQERR</sequence>
<name>A0A3B0KRI8_DROGU</name>
<dbReference type="InterPro" id="IPR000313">
    <property type="entry name" value="PWWP_dom"/>
</dbReference>
<evidence type="ECO:0000313" key="3">
    <source>
        <dbReference type="EMBL" id="SPP88506.1"/>
    </source>
</evidence>
<keyword evidence="4" id="KW-1185">Reference proteome</keyword>
<proteinExistence type="predicted"/>
<evidence type="ECO:0000256" key="1">
    <source>
        <dbReference type="SAM" id="MobiDB-lite"/>
    </source>
</evidence>
<dbReference type="PANTHER" id="PTHR12550">
    <property type="entry name" value="HEPATOMA-DERIVED GROWTH FACTOR-RELATED"/>
    <property type="match status" value="1"/>
</dbReference>
<dbReference type="PROSITE" id="PS50812">
    <property type="entry name" value="PWWP"/>
    <property type="match status" value="1"/>
</dbReference>
<dbReference type="SUPFAM" id="SSF63748">
    <property type="entry name" value="Tudor/PWWP/MBT"/>
    <property type="match status" value="1"/>
</dbReference>
<dbReference type="Gene3D" id="2.30.30.140">
    <property type="match status" value="1"/>
</dbReference>
<dbReference type="SMART" id="SM00293">
    <property type="entry name" value="PWWP"/>
    <property type="match status" value="1"/>
</dbReference>
<feature type="region of interest" description="Disordered" evidence="1">
    <location>
        <begin position="165"/>
        <end position="184"/>
    </location>
</feature>
<protein>
    <submittedName>
        <fullName evidence="3">Blast:Hepatoma-derived growth factor-related protein 3</fullName>
    </submittedName>
</protein>
<dbReference type="OrthoDB" id="62853at2759"/>
<evidence type="ECO:0000313" key="4">
    <source>
        <dbReference type="Proteomes" id="UP000268350"/>
    </source>
</evidence>
<dbReference type="AlphaFoldDB" id="A0A3B0KRI8"/>
<feature type="domain" description="PWWP" evidence="2">
    <location>
        <begin position="11"/>
        <end position="64"/>
    </location>
</feature>
<feature type="region of interest" description="Disordered" evidence="1">
    <location>
        <begin position="88"/>
        <end position="153"/>
    </location>
</feature>
<dbReference type="Proteomes" id="UP000268350">
    <property type="component" value="Unassembled WGS sequence"/>
</dbReference>
<dbReference type="STRING" id="7266.A0A3B0KRI8"/>
<evidence type="ECO:0000259" key="2">
    <source>
        <dbReference type="PROSITE" id="PS50812"/>
    </source>
</evidence>
<dbReference type="EMBL" id="OUUW01000015">
    <property type="protein sequence ID" value="SPP88506.1"/>
    <property type="molecule type" value="Genomic_DNA"/>
</dbReference>
<organism evidence="3 4">
    <name type="scientific">Drosophila guanche</name>
    <name type="common">Fruit fly</name>
    <dbReference type="NCBI Taxonomy" id="7266"/>
    <lineage>
        <taxon>Eukaryota</taxon>
        <taxon>Metazoa</taxon>
        <taxon>Ecdysozoa</taxon>
        <taxon>Arthropoda</taxon>
        <taxon>Hexapoda</taxon>
        <taxon>Insecta</taxon>
        <taxon>Pterygota</taxon>
        <taxon>Neoptera</taxon>
        <taxon>Endopterygota</taxon>
        <taxon>Diptera</taxon>
        <taxon>Brachycera</taxon>
        <taxon>Muscomorpha</taxon>
        <taxon>Ephydroidea</taxon>
        <taxon>Drosophilidae</taxon>
        <taxon>Drosophila</taxon>
        <taxon>Sophophora</taxon>
    </lineage>
</organism>
<feature type="compositionally biased region" description="Polar residues" evidence="1">
    <location>
        <begin position="122"/>
        <end position="136"/>
    </location>
</feature>
<gene>
    <name evidence="3" type="ORF">DGUA_6G018735</name>
</gene>
<accession>A0A3B0KRI8</accession>
<dbReference type="PANTHER" id="PTHR12550:SF70">
    <property type="entry name" value="JIL-1 ANCHORING AND STABILIZING PROTEIN, ISOFORM A"/>
    <property type="match status" value="1"/>
</dbReference>
<reference evidence="4" key="1">
    <citation type="submission" date="2018-01" db="EMBL/GenBank/DDBJ databases">
        <authorList>
            <person name="Alioto T."/>
            <person name="Alioto T."/>
        </authorList>
    </citation>
    <scope>NUCLEOTIDE SEQUENCE [LARGE SCALE GENOMIC DNA]</scope>
</reference>
<dbReference type="Pfam" id="PF00855">
    <property type="entry name" value="PWWP"/>
    <property type="match status" value="1"/>
</dbReference>